<evidence type="ECO:0000256" key="3">
    <source>
        <dbReference type="ARBA" id="ARBA00022989"/>
    </source>
</evidence>
<feature type="transmembrane region" description="Helical" evidence="6">
    <location>
        <begin position="226"/>
        <end position="245"/>
    </location>
</feature>
<organism evidence="11">
    <name type="scientific">Brugia pahangi</name>
    <name type="common">Filarial nematode worm</name>
    <dbReference type="NCBI Taxonomy" id="6280"/>
    <lineage>
        <taxon>Eukaryota</taxon>
        <taxon>Metazoa</taxon>
        <taxon>Ecdysozoa</taxon>
        <taxon>Nematoda</taxon>
        <taxon>Chromadorea</taxon>
        <taxon>Rhabditida</taxon>
        <taxon>Spirurina</taxon>
        <taxon>Spiruromorpha</taxon>
        <taxon>Filarioidea</taxon>
        <taxon>Onchocercidae</taxon>
        <taxon>Brugia</taxon>
    </lineage>
</organism>
<feature type="transmembrane region" description="Helical" evidence="6">
    <location>
        <begin position="419"/>
        <end position="437"/>
    </location>
</feature>
<feature type="domain" description="Amino acid permease/ SLC12A" evidence="7">
    <location>
        <begin position="418"/>
        <end position="657"/>
    </location>
</feature>
<evidence type="ECO:0000259" key="7">
    <source>
        <dbReference type="Pfam" id="PF00324"/>
    </source>
</evidence>
<dbReference type="GO" id="GO:0045202">
    <property type="term" value="C:synapse"/>
    <property type="evidence" value="ECO:0007669"/>
    <property type="project" value="GOC"/>
</dbReference>
<feature type="transmembrane region" description="Helical" evidence="6">
    <location>
        <begin position="581"/>
        <end position="602"/>
    </location>
</feature>
<feature type="transmembrane region" description="Helical" evidence="6">
    <location>
        <begin position="168"/>
        <end position="187"/>
    </location>
</feature>
<dbReference type="Gene3D" id="1.20.1740.10">
    <property type="entry name" value="Amino acid/polyamine transporter I"/>
    <property type="match status" value="1"/>
</dbReference>
<dbReference type="WBParaSite" id="BPAG_0000833401-mRNA-1">
    <property type="protein sequence ID" value="BPAG_0000833401-mRNA-1"/>
    <property type="gene ID" value="BPAG_0000833401"/>
</dbReference>
<feature type="transmembrane region" description="Helical" evidence="6">
    <location>
        <begin position="614"/>
        <end position="632"/>
    </location>
</feature>
<dbReference type="InterPro" id="IPR018491">
    <property type="entry name" value="SLC12_C"/>
</dbReference>
<dbReference type="InterPro" id="IPR004842">
    <property type="entry name" value="SLC12A_fam"/>
</dbReference>
<gene>
    <name evidence="9" type="ORF">BPAG_LOCUS8296</name>
</gene>
<evidence type="ECO:0000256" key="1">
    <source>
        <dbReference type="ARBA" id="ARBA00004141"/>
    </source>
</evidence>
<name>A0A158PQT3_BRUPA</name>
<dbReference type="Pfam" id="PF03522">
    <property type="entry name" value="SLC12"/>
    <property type="match status" value="3"/>
</dbReference>
<dbReference type="GO" id="GO:0055064">
    <property type="term" value="P:chloride ion homeostasis"/>
    <property type="evidence" value="ECO:0007669"/>
    <property type="project" value="TreeGrafter"/>
</dbReference>
<evidence type="ECO:0000256" key="4">
    <source>
        <dbReference type="ARBA" id="ARBA00023136"/>
    </source>
</evidence>
<dbReference type="PANTHER" id="PTHR11827:SF53">
    <property type="entry name" value="K+_CL-COTRANSPORTER"/>
    <property type="match status" value="1"/>
</dbReference>
<evidence type="ECO:0000256" key="5">
    <source>
        <dbReference type="SAM" id="MobiDB-lite"/>
    </source>
</evidence>
<dbReference type="GO" id="GO:0007268">
    <property type="term" value="P:chemical synaptic transmission"/>
    <property type="evidence" value="ECO:0007669"/>
    <property type="project" value="TreeGrafter"/>
</dbReference>
<evidence type="ECO:0000313" key="10">
    <source>
        <dbReference type="Proteomes" id="UP000278627"/>
    </source>
</evidence>
<feature type="domain" description="Amino acid permease/ SLC12A" evidence="7">
    <location>
        <begin position="142"/>
        <end position="322"/>
    </location>
</feature>
<feature type="domain" description="SLC12A transporter C-terminal" evidence="8">
    <location>
        <begin position="859"/>
        <end position="935"/>
    </location>
</feature>
<dbReference type="AlphaFoldDB" id="A0A158PQT3"/>
<dbReference type="Proteomes" id="UP000278627">
    <property type="component" value="Unassembled WGS sequence"/>
</dbReference>
<accession>A0A158PQT3</accession>
<dbReference type="InterPro" id="IPR004841">
    <property type="entry name" value="AA-permease/SLC12A_dom"/>
</dbReference>
<dbReference type="GO" id="GO:0055075">
    <property type="term" value="P:potassium ion homeostasis"/>
    <property type="evidence" value="ECO:0007669"/>
    <property type="project" value="TreeGrafter"/>
</dbReference>
<dbReference type="GO" id="GO:0015379">
    <property type="term" value="F:potassium:chloride symporter activity"/>
    <property type="evidence" value="ECO:0007669"/>
    <property type="project" value="TreeGrafter"/>
</dbReference>
<protein>
    <submittedName>
        <fullName evidence="11">Amino acid permease</fullName>
    </submittedName>
</protein>
<dbReference type="STRING" id="6280.A0A158PQT3"/>
<keyword evidence="3 6" id="KW-1133">Transmembrane helix</keyword>
<evidence type="ECO:0000313" key="9">
    <source>
        <dbReference type="EMBL" id="VDN89482.1"/>
    </source>
</evidence>
<dbReference type="GO" id="GO:0006884">
    <property type="term" value="P:cell volume homeostasis"/>
    <property type="evidence" value="ECO:0007669"/>
    <property type="project" value="TreeGrafter"/>
</dbReference>
<feature type="compositionally biased region" description="Low complexity" evidence="5">
    <location>
        <begin position="1"/>
        <end position="15"/>
    </location>
</feature>
<evidence type="ECO:0000259" key="8">
    <source>
        <dbReference type="Pfam" id="PF03522"/>
    </source>
</evidence>
<feature type="domain" description="SLC12A transporter C-terminal" evidence="8">
    <location>
        <begin position="1025"/>
        <end position="1142"/>
    </location>
</feature>
<feature type="region of interest" description="Disordered" evidence="5">
    <location>
        <begin position="1"/>
        <end position="21"/>
    </location>
</feature>
<keyword evidence="10" id="KW-1185">Reference proteome</keyword>
<dbReference type="EMBL" id="UZAD01013133">
    <property type="protein sequence ID" value="VDN89482.1"/>
    <property type="molecule type" value="Genomic_DNA"/>
</dbReference>
<evidence type="ECO:0000313" key="11">
    <source>
        <dbReference type="WBParaSite" id="BPAG_0000833401-mRNA-1"/>
    </source>
</evidence>
<feature type="transmembrane region" description="Helical" evidence="6">
    <location>
        <begin position="556"/>
        <end position="575"/>
    </location>
</feature>
<feature type="transmembrane region" description="Helical" evidence="6">
    <location>
        <begin position="457"/>
        <end position="478"/>
    </location>
</feature>
<reference evidence="11" key="1">
    <citation type="submission" date="2016-04" db="UniProtKB">
        <authorList>
            <consortium name="WormBaseParasite"/>
        </authorList>
    </citation>
    <scope>IDENTIFICATION</scope>
</reference>
<dbReference type="PANTHER" id="PTHR11827">
    <property type="entry name" value="SOLUTE CARRIER FAMILY 12, CATION COTRANSPORTERS"/>
    <property type="match status" value="1"/>
</dbReference>
<evidence type="ECO:0000256" key="6">
    <source>
        <dbReference type="SAM" id="Phobius"/>
    </source>
</evidence>
<feature type="transmembrane region" description="Helical" evidence="6">
    <location>
        <begin position="266"/>
        <end position="285"/>
    </location>
</feature>
<evidence type="ECO:0000256" key="2">
    <source>
        <dbReference type="ARBA" id="ARBA00022692"/>
    </source>
</evidence>
<reference evidence="9 10" key="2">
    <citation type="submission" date="2018-11" db="EMBL/GenBank/DDBJ databases">
        <authorList>
            <consortium name="Pathogen Informatics"/>
        </authorList>
    </citation>
    <scope>NUCLEOTIDE SEQUENCE [LARGE SCALE GENOMIC DNA]</scope>
</reference>
<feature type="domain" description="SLC12A transporter C-terminal" evidence="8">
    <location>
        <begin position="722"/>
        <end position="845"/>
    </location>
</feature>
<proteinExistence type="predicted"/>
<sequence>MDNNISNYRNQNYNQKMPSLSDDSITTEIPLKIIDNHAETDISLRTEDDDFHEGVSLLLSIDDTIKGFLLTEELFISDNDGSSINDDRIKPNIGHTNLELFEDTAAELFSQYLKVFTQPQALERSVKSANLGTLFGVYLPTVQHILGVTMFIRLFWVVGIAGITQASLLLALCCLTTFITTISLSAIATNGEIKSGGAYYMLSRNLGTEFGTAIGILFYLGNAVAASMYLVGGVEILLIYIFPDLTIGGREVQSQTDMFGMMSHNLRIYATLLLILEFIVVAMGVRFVQLFAPISLLCVILSILSCFAGGIEKSISPENGQRVCKIGDHLLQAQIFMPQNISIIHICRYCNEGFISRNVPEYCGNGTCFLPIECVNGYPGFTSGVLKENLRATHYTKAGEYKPGKTANTHIEVYQDVKTTFFVLLAIYFPAVTGILTGTNMSGDLKNAQKSIPSGTLGAQLTTSFIYFALALTFGAAVDGDVLRDKYGASMAGSMVVANLAWPSHWILLVGSFTSTFGAALQCLCSAPRLLQCIAQDEVVPELKSFKKLTTRNEPFHGLLITTLIAELAILLGAMDHIAAVVDFFFLMCYAFINVICAMHSIVKAPNWRPRYKYYHWSLALLGAFLCFFIMFTTHWDYAIVSCLLCFSFYKYTEYRGFFFYLLANKEWGDGMRAVSISTAQKALLTIDDSEASHPKDFRPQLLILFALKWQDDQSDLRYKRLLHLASQLKASQGLCVVVAFLCGNPFDENDRNSANEIRKRLKDYMKEAKLRGFAKTLVYGESQICGSISTVIQSTGVGALCPNTLLLKWPKYSLDWPSEPSDSEYSTFVDKLHAGYVMKMCLLVAKDISHFPYITEPVKEGYVDAYWIIRDRGFLGLIAHLLLNHKVWRGCQLRVIGIARDSEEKEEMTGRINFYLKAMRIDATVQVGILSDPNISRSDFERTLMMEERSQMAREARRFTMMKKNIEPLKELNNKTPNDIDNIEPMKKNRFCIEKHAGDIAVDVEGNADGKIDDDPIVQDINLDLNIMENRDVQTLPTETELGRKIVKKLRIRDEDIKYDNERIKRLQNLDRRKVHKMHTATRLNALFRKTSEKSQLILLNLPKPPDVKEGFTDYLHYLDELTAGLPRVLFVRGGGAETLTSTA</sequence>
<keyword evidence="4 6" id="KW-0472">Membrane</keyword>
<dbReference type="Pfam" id="PF00324">
    <property type="entry name" value="AA_permease"/>
    <property type="match status" value="2"/>
</dbReference>
<comment type="subcellular location">
    <subcellularLocation>
        <location evidence="1">Membrane</location>
        <topology evidence="1">Multi-pass membrane protein</topology>
    </subcellularLocation>
</comment>
<feature type="transmembrane region" description="Helical" evidence="6">
    <location>
        <begin position="134"/>
        <end position="156"/>
    </location>
</feature>
<feature type="transmembrane region" description="Helical" evidence="6">
    <location>
        <begin position="291"/>
        <end position="311"/>
    </location>
</feature>
<dbReference type="GO" id="GO:0005886">
    <property type="term" value="C:plasma membrane"/>
    <property type="evidence" value="ECO:0007669"/>
    <property type="project" value="TreeGrafter"/>
</dbReference>
<feature type="transmembrane region" description="Helical" evidence="6">
    <location>
        <begin position="199"/>
        <end position="220"/>
    </location>
</feature>
<keyword evidence="2 6" id="KW-0812">Transmembrane</keyword>
<dbReference type="GO" id="GO:1990573">
    <property type="term" value="P:potassium ion import across plasma membrane"/>
    <property type="evidence" value="ECO:0007669"/>
    <property type="project" value="TreeGrafter"/>
</dbReference>